<keyword evidence="3" id="KW-1185">Reference proteome</keyword>
<dbReference type="EMBL" id="BPLR01009023">
    <property type="protein sequence ID" value="GIY29082.1"/>
    <property type="molecule type" value="Genomic_DNA"/>
</dbReference>
<proteinExistence type="predicted"/>
<protein>
    <submittedName>
        <fullName evidence="2">Uncharacterized protein</fullName>
    </submittedName>
</protein>
<dbReference type="Proteomes" id="UP001054945">
    <property type="component" value="Unassembled WGS sequence"/>
</dbReference>
<gene>
    <name evidence="2" type="ORF">CEXT_674441</name>
</gene>
<evidence type="ECO:0000256" key="1">
    <source>
        <dbReference type="SAM" id="MobiDB-lite"/>
    </source>
</evidence>
<feature type="compositionally biased region" description="Basic and acidic residues" evidence="1">
    <location>
        <begin position="82"/>
        <end position="93"/>
    </location>
</feature>
<organism evidence="2 3">
    <name type="scientific">Caerostris extrusa</name>
    <name type="common">Bark spider</name>
    <name type="synonym">Caerostris bankana</name>
    <dbReference type="NCBI Taxonomy" id="172846"/>
    <lineage>
        <taxon>Eukaryota</taxon>
        <taxon>Metazoa</taxon>
        <taxon>Ecdysozoa</taxon>
        <taxon>Arthropoda</taxon>
        <taxon>Chelicerata</taxon>
        <taxon>Arachnida</taxon>
        <taxon>Araneae</taxon>
        <taxon>Araneomorphae</taxon>
        <taxon>Entelegynae</taxon>
        <taxon>Araneoidea</taxon>
        <taxon>Araneidae</taxon>
        <taxon>Caerostris</taxon>
    </lineage>
</organism>
<feature type="region of interest" description="Disordered" evidence="1">
    <location>
        <begin position="75"/>
        <end position="98"/>
    </location>
</feature>
<dbReference type="AlphaFoldDB" id="A0AAV4S9R0"/>
<evidence type="ECO:0000313" key="2">
    <source>
        <dbReference type="EMBL" id="GIY29082.1"/>
    </source>
</evidence>
<comment type="caution">
    <text evidence="2">The sequence shown here is derived from an EMBL/GenBank/DDBJ whole genome shotgun (WGS) entry which is preliminary data.</text>
</comment>
<reference evidence="2 3" key="1">
    <citation type="submission" date="2021-06" db="EMBL/GenBank/DDBJ databases">
        <title>Caerostris extrusa draft genome.</title>
        <authorList>
            <person name="Kono N."/>
            <person name="Arakawa K."/>
        </authorList>
    </citation>
    <scope>NUCLEOTIDE SEQUENCE [LARGE SCALE GENOMIC DNA]</scope>
</reference>
<accession>A0AAV4S9R0</accession>
<sequence>MNLIRFRIQKKVDCQKVSGKQKALKRNASNPIQARLTGRYNTALNSRSGEKKKSNFFLEKSFRLGNPVHFPRTSFPGIKVNNDNDKKRGDESMKQPLGIEKSAFQAVTPFSLNA</sequence>
<name>A0AAV4S9R0_CAEEX</name>
<evidence type="ECO:0000313" key="3">
    <source>
        <dbReference type="Proteomes" id="UP001054945"/>
    </source>
</evidence>